<evidence type="ECO:0000256" key="7">
    <source>
        <dbReference type="ARBA" id="ARBA00022679"/>
    </source>
</evidence>
<evidence type="ECO:0000256" key="16">
    <source>
        <dbReference type="ARBA" id="ARBA00077632"/>
    </source>
</evidence>
<dbReference type="GO" id="GO:0009231">
    <property type="term" value="P:riboflavin biosynthetic process"/>
    <property type="evidence" value="ECO:0007669"/>
    <property type="project" value="InterPro"/>
</dbReference>
<feature type="transmembrane region" description="Helical" evidence="17">
    <location>
        <begin position="6"/>
        <end position="25"/>
    </location>
</feature>
<evidence type="ECO:0000313" key="19">
    <source>
        <dbReference type="EMBL" id="KRF83799.1"/>
    </source>
</evidence>
<keyword evidence="8" id="KW-0479">Metal-binding</keyword>
<dbReference type="SMART" id="SM00904">
    <property type="entry name" value="Flavokinase"/>
    <property type="match status" value="1"/>
</dbReference>
<dbReference type="Pfam" id="PF01687">
    <property type="entry name" value="Flavokinase"/>
    <property type="match status" value="1"/>
</dbReference>
<dbReference type="EMBL" id="CH940650">
    <property type="protein sequence ID" value="KRF83799.1"/>
    <property type="molecule type" value="Genomic_DNA"/>
</dbReference>
<evidence type="ECO:0000256" key="17">
    <source>
        <dbReference type="SAM" id="Phobius"/>
    </source>
</evidence>
<evidence type="ECO:0000256" key="15">
    <source>
        <dbReference type="ARBA" id="ARBA00054097"/>
    </source>
</evidence>
<keyword evidence="11" id="KW-0862">Zinc</keyword>
<keyword evidence="6" id="KW-0288">FMN</keyword>
<keyword evidence="10" id="KW-0418">Kinase</keyword>
<dbReference type="GO" id="GO:0005739">
    <property type="term" value="C:mitochondrion"/>
    <property type="evidence" value="ECO:0007669"/>
    <property type="project" value="TreeGrafter"/>
</dbReference>
<dbReference type="FunCoup" id="A0A0Q9WP87">
    <property type="interactions" value="1205"/>
</dbReference>
<keyword evidence="5" id="KW-0285">Flavoprotein</keyword>
<evidence type="ECO:0000256" key="2">
    <source>
        <dbReference type="ARBA" id="ARBA00005201"/>
    </source>
</evidence>
<comment type="pathway">
    <text evidence="2">Cofactor biosynthesis; FMN biosynthesis; FMN from riboflavin (ATP route): step 1/1.</text>
</comment>
<dbReference type="GO" id="GO:0008531">
    <property type="term" value="F:riboflavin kinase activity"/>
    <property type="evidence" value="ECO:0007669"/>
    <property type="project" value="UniProtKB-EC"/>
</dbReference>
<organism evidence="19 20">
    <name type="scientific">Drosophila virilis</name>
    <name type="common">Fruit fly</name>
    <dbReference type="NCBI Taxonomy" id="7244"/>
    <lineage>
        <taxon>Eukaryota</taxon>
        <taxon>Metazoa</taxon>
        <taxon>Ecdysozoa</taxon>
        <taxon>Arthropoda</taxon>
        <taxon>Hexapoda</taxon>
        <taxon>Insecta</taxon>
        <taxon>Pterygota</taxon>
        <taxon>Neoptera</taxon>
        <taxon>Endopterygota</taxon>
        <taxon>Diptera</taxon>
        <taxon>Brachycera</taxon>
        <taxon>Muscomorpha</taxon>
        <taxon>Ephydroidea</taxon>
        <taxon>Drosophilidae</taxon>
        <taxon>Drosophila</taxon>
    </lineage>
</organism>
<comment type="function">
    <text evidence="15">Catalyzes the phosphorylation of riboflavin (vitamin B2) to form flavin-mononucleotide (FMN), hence rate-limiting enzyme in the synthesis of FAD. Essential for TNF-induced reactive oxygen species (ROS) production. Through its interaction with both TNFRSF1A and CYBA, physically and functionally couples TNFRSF1A to NADPH oxidase. TNF-activation of RFK may enhance the incorporation of FAD in NADPH oxidase, a critical step for the assembly and activation of NADPH oxidase.</text>
</comment>
<sequence>MGLTVVLIIPLSMGGLTVFCFRQLATNVIRSTRRNCISSIHKPAAKCNNKTDKKHNKMLHQLPIYASGEIVRGFGRGSKELGIPTANLSLDVVKSLPESLHTGVYYGWSNVNNGEVYKMVLSVGWNPFYNNKEKSVETHMLHKFDCDLYGQTLKICIVGYLRPEKNFDSLDDLIKVIKSDIEQAKTLLDQPENRKLREAPFFSANISKC</sequence>
<dbReference type="GO" id="GO:0005524">
    <property type="term" value="F:ATP binding"/>
    <property type="evidence" value="ECO:0007669"/>
    <property type="project" value="UniProtKB-KW"/>
</dbReference>
<dbReference type="SUPFAM" id="SSF82114">
    <property type="entry name" value="Riboflavin kinase-like"/>
    <property type="match status" value="1"/>
</dbReference>
<dbReference type="EC" id="2.7.1.26" evidence="3"/>
<keyword evidence="7 19" id="KW-0808">Transferase</keyword>
<name>A0A0Q9WP87_DROVI</name>
<evidence type="ECO:0000256" key="12">
    <source>
        <dbReference type="ARBA" id="ARBA00022840"/>
    </source>
</evidence>
<evidence type="ECO:0000256" key="14">
    <source>
        <dbReference type="ARBA" id="ARBA00050912"/>
    </source>
</evidence>
<dbReference type="InterPro" id="IPR015865">
    <property type="entry name" value="Riboflavin_kinase_bac/euk"/>
</dbReference>
<dbReference type="UniPathway" id="UPA00276">
    <property type="reaction ID" value="UER00406"/>
</dbReference>
<dbReference type="GO" id="GO:0046872">
    <property type="term" value="F:metal ion binding"/>
    <property type="evidence" value="ECO:0007669"/>
    <property type="project" value="UniProtKB-KW"/>
</dbReference>
<keyword evidence="17" id="KW-1133">Transmembrane helix</keyword>
<evidence type="ECO:0000256" key="10">
    <source>
        <dbReference type="ARBA" id="ARBA00022777"/>
    </source>
</evidence>
<evidence type="ECO:0000256" key="6">
    <source>
        <dbReference type="ARBA" id="ARBA00022643"/>
    </source>
</evidence>
<dbReference type="AlphaFoldDB" id="A0A0Q9WP87"/>
<dbReference type="FunFam" id="2.40.30.30:FF:000002">
    <property type="entry name" value="Riboflavin kinase, putative"/>
    <property type="match status" value="1"/>
</dbReference>
<keyword evidence="9" id="KW-0547">Nucleotide-binding</keyword>
<evidence type="ECO:0000256" key="9">
    <source>
        <dbReference type="ARBA" id="ARBA00022741"/>
    </source>
</evidence>
<proteinExistence type="predicted"/>
<dbReference type="InterPro" id="IPR023465">
    <property type="entry name" value="Riboflavin_kinase_dom_sf"/>
</dbReference>
<evidence type="ECO:0000259" key="18">
    <source>
        <dbReference type="SMART" id="SM00904"/>
    </source>
</evidence>
<dbReference type="InParanoid" id="A0A0Q9WP87"/>
<dbReference type="OrthoDB" id="276388at2759"/>
<evidence type="ECO:0000313" key="20">
    <source>
        <dbReference type="Proteomes" id="UP000008792"/>
    </source>
</evidence>
<keyword evidence="20" id="KW-1185">Reference proteome</keyword>
<dbReference type="PANTHER" id="PTHR22749:SF6">
    <property type="entry name" value="RIBOFLAVIN KINASE"/>
    <property type="match status" value="1"/>
</dbReference>
<keyword evidence="12" id="KW-0067">ATP-binding</keyword>
<keyword evidence="17" id="KW-0812">Transmembrane</keyword>
<feature type="domain" description="Riboflavin kinase" evidence="18">
    <location>
        <begin position="59"/>
        <end position="189"/>
    </location>
</feature>
<dbReference type="InterPro" id="IPR023468">
    <property type="entry name" value="Riboflavin_kinase"/>
</dbReference>
<dbReference type="PANTHER" id="PTHR22749">
    <property type="entry name" value="RIBOFLAVIN KINASE/FMN ADENYLYLTRANSFERASE"/>
    <property type="match status" value="1"/>
</dbReference>
<evidence type="ECO:0000256" key="13">
    <source>
        <dbReference type="ARBA" id="ARBA00029789"/>
    </source>
</evidence>
<gene>
    <name evidence="19" type="primary">Dvir\GJ24661</name>
    <name evidence="19" type="ORF">Dvir_GJ24661</name>
</gene>
<comment type="cofactor">
    <cofactor evidence="1">
        <name>Zn(2+)</name>
        <dbReference type="ChEBI" id="CHEBI:29105"/>
    </cofactor>
</comment>
<dbReference type="GO" id="GO:0009398">
    <property type="term" value="P:FMN biosynthetic process"/>
    <property type="evidence" value="ECO:0007669"/>
    <property type="project" value="UniProtKB-UniPathway"/>
</dbReference>
<comment type="catalytic activity">
    <reaction evidence="14">
        <text>riboflavin + ATP = FMN + ADP + H(+)</text>
        <dbReference type="Rhea" id="RHEA:14357"/>
        <dbReference type="ChEBI" id="CHEBI:15378"/>
        <dbReference type="ChEBI" id="CHEBI:30616"/>
        <dbReference type="ChEBI" id="CHEBI:57986"/>
        <dbReference type="ChEBI" id="CHEBI:58210"/>
        <dbReference type="ChEBI" id="CHEBI:456216"/>
        <dbReference type="EC" id="2.7.1.26"/>
    </reaction>
    <physiologicalReaction direction="left-to-right" evidence="14">
        <dbReference type="Rhea" id="RHEA:14358"/>
    </physiologicalReaction>
</comment>
<evidence type="ECO:0000256" key="11">
    <source>
        <dbReference type="ARBA" id="ARBA00022833"/>
    </source>
</evidence>
<reference evidence="19 20" key="1">
    <citation type="journal article" date="2007" name="Nature">
        <title>Evolution of genes and genomes on the Drosophila phylogeny.</title>
        <authorList>
            <consortium name="Drosophila 12 Genomes Consortium"/>
            <person name="Clark A.G."/>
            <person name="Eisen M.B."/>
            <person name="Smith D.R."/>
            <person name="Bergman C.M."/>
            <person name="Oliver B."/>
            <person name="Markow T.A."/>
            <person name="Kaufman T.C."/>
            <person name="Kellis M."/>
            <person name="Gelbart W."/>
            <person name="Iyer V.N."/>
            <person name="Pollard D.A."/>
            <person name="Sackton T.B."/>
            <person name="Larracuente A.M."/>
            <person name="Singh N.D."/>
            <person name="Abad J.P."/>
            <person name="Abt D.N."/>
            <person name="Adryan B."/>
            <person name="Aguade M."/>
            <person name="Akashi H."/>
            <person name="Anderson W.W."/>
            <person name="Aquadro C.F."/>
            <person name="Ardell D.H."/>
            <person name="Arguello R."/>
            <person name="Artieri C.G."/>
            <person name="Barbash D.A."/>
            <person name="Barker D."/>
            <person name="Barsanti P."/>
            <person name="Batterham P."/>
            <person name="Batzoglou S."/>
            <person name="Begun D."/>
            <person name="Bhutkar A."/>
            <person name="Blanco E."/>
            <person name="Bosak S.A."/>
            <person name="Bradley R.K."/>
            <person name="Brand A.D."/>
            <person name="Brent M.R."/>
            <person name="Brooks A.N."/>
            <person name="Brown R.H."/>
            <person name="Butlin R.K."/>
            <person name="Caggese C."/>
            <person name="Calvi B.R."/>
            <person name="Bernardo de Carvalho A."/>
            <person name="Caspi A."/>
            <person name="Castrezana S."/>
            <person name="Celniker S.E."/>
            <person name="Chang J.L."/>
            <person name="Chapple C."/>
            <person name="Chatterji S."/>
            <person name="Chinwalla A."/>
            <person name="Civetta A."/>
            <person name="Clifton S.W."/>
            <person name="Comeron J.M."/>
            <person name="Costello J.C."/>
            <person name="Coyne J.A."/>
            <person name="Daub J."/>
            <person name="David R.G."/>
            <person name="Delcher A.L."/>
            <person name="Delehaunty K."/>
            <person name="Do C.B."/>
            <person name="Ebling H."/>
            <person name="Edwards K."/>
            <person name="Eickbush T."/>
            <person name="Evans J.D."/>
            <person name="Filipski A."/>
            <person name="Findeiss S."/>
            <person name="Freyhult E."/>
            <person name="Fulton L."/>
            <person name="Fulton R."/>
            <person name="Garcia A.C."/>
            <person name="Gardiner A."/>
            <person name="Garfield D.A."/>
            <person name="Garvin B.E."/>
            <person name="Gibson G."/>
            <person name="Gilbert D."/>
            <person name="Gnerre S."/>
            <person name="Godfrey J."/>
            <person name="Good R."/>
            <person name="Gotea V."/>
            <person name="Gravely B."/>
            <person name="Greenberg A.J."/>
            <person name="Griffiths-Jones S."/>
            <person name="Gross S."/>
            <person name="Guigo R."/>
            <person name="Gustafson E.A."/>
            <person name="Haerty W."/>
            <person name="Hahn M.W."/>
            <person name="Halligan D.L."/>
            <person name="Halpern A.L."/>
            <person name="Halter G.M."/>
            <person name="Han M.V."/>
            <person name="Heger A."/>
            <person name="Hillier L."/>
            <person name="Hinrichs A.S."/>
            <person name="Holmes I."/>
            <person name="Hoskins R.A."/>
            <person name="Hubisz M.J."/>
            <person name="Hultmark D."/>
            <person name="Huntley M.A."/>
            <person name="Jaffe D.B."/>
            <person name="Jagadeeshan S."/>
            <person name="Jeck W.R."/>
            <person name="Johnson J."/>
            <person name="Jones C.D."/>
            <person name="Jordan W.C."/>
            <person name="Karpen G.H."/>
            <person name="Kataoka E."/>
            <person name="Keightley P.D."/>
            <person name="Kheradpour P."/>
            <person name="Kirkness E.F."/>
            <person name="Koerich L.B."/>
            <person name="Kristiansen K."/>
            <person name="Kudrna D."/>
            <person name="Kulathinal R.J."/>
            <person name="Kumar S."/>
            <person name="Kwok R."/>
            <person name="Lander E."/>
            <person name="Langley C.H."/>
            <person name="Lapoint R."/>
            <person name="Lazzaro B.P."/>
            <person name="Lee S.J."/>
            <person name="Levesque L."/>
            <person name="Li R."/>
            <person name="Lin C.F."/>
            <person name="Lin M.F."/>
            <person name="Lindblad-Toh K."/>
            <person name="Llopart A."/>
            <person name="Long M."/>
            <person name="Low L."/>
            <person name="Lozovsky E."/>
            <person name="Lu J."/>
            <person name="Luo M."/>
            <person name="Machado C.A."/>
            <person name="Makalowski W."/>
            <person name="Marzo M."/>
            <person name="Matsuda M."/>
            <person name="Matzkin L."/>
            <person name="McAllister B."/>
            <person name="McBride C.S."/>
            <person name="McKernan B."/>
            <person name="McKernan K."/>
            <person name="Mendez-Lago M."/>
            <person name="Minx P."/>
            <person name="Mollenhauer M.U."/>
            <person name="Montooth K."/>
            <person name="Mount S.M."/>
            <person name="Mu X."/>
            <person name="Myers E."/>
            <person name="Negre B."/>
            <person name="Newfeld S."/>
            <person name="Nielsen R."/>
            <person name="Noor M.A."/>
            <person name="O'Grady P."/>
            <person name="Pachter L."/>
            <person name="Papaceit M."/>
            <person name="Parisi M.J."/>
            <person name="Parisi M."/>
            <person name="Parts L."/>
            <person name="Pedersen J.S."/>
            <person name="Pesole G."/>
            <person name="Phillippy A.M."/>
            <person name="Ponting C.P."/>
            <person name="Pop M."/>
            <person name="Porcelli D."/>
            <person name="Powell J.R."/>
            <person name="Prohaska S."/>
            <person name="Pruitt K."/>
            <person name="Puig M."/>
            <person name="Quesneville H."/>
            <person name="Ram K.R."/>
            <person name="Rand D."/>
            <person name="Rasmussen M.D."/>
            <person name="Reed L.K."/>
            <person name="Reenan R."/>
            <person name="Reily A."/>
            <person name="Remington K.A."/>
            <person name="Rieger T.T."/>
            <person name="Ritchie M.G."/>
            <person name="Robin C."/>
            <person name="Rogers Y.H."/>
            <person name="Rohde C."/>
            <person name="Rozas J."/>
            <person name="Rubenfield M.J."/>
            <person name="Ruiz A."/>
            <person name="Russo S."/>
            <person name="Salzberg S.L."/>
            <person name="Sanchez-Gracia A."/>
            <person name="Saranga D.J."/>
            <person name="Sato H."/>
            <person name="Schaeffer S.W."/>
            <person name="Schatz M.C."/>
            <person name="Schlenke T."/>
            <person name="Schwartz R."/>
            <person name="Segarra C."/>
            <person name="Singh R.S."/>
            <person name="Sirot L."/>
            <person name="Sirota M."/>
            <person name="Sisneros N.B."/>
            <person name="Smith C.D."/>
            <person name="Smith T.F."/>
            <person name="Spieth J."/>
            <person name="Stage D.E."/>
            <person name="Stark A."/>
            <person name="Stephan W."/>
            <person name="Strausberg R.L."/>
            <person name="Strempel S."/>
            <person name="Sturgill D."/>
            <person name="Sutton G."/>
            <person name="Sutton G.G."/>
            <person name="Tao W."/>
            <person name="Teichmann S."/>
            <person name="Tobari Y.N."/>
            <person name="Tomimura Y."/>
            <person name="Tsolas J.M."/>
            <person name="Valente V.L."/>
            <person name="Venter E."/>
            <person name="Venter J.C."/>
            <person name="Vicario S."/>
            <person name="Vieira F.G."/>
            <person name="Vilella A.J."/>
            <person name="Villasante A."/>
            <person name="Walenz B."/>
            <person name="Wang J."/>
            <person name="Wasserman M."/>
            <person name="Watts T."/>
            <person name="Wilson D."/>
            <person name="Wilson R.K."/>
            <person name="Wing R.A."/>
            <person name="Wolfner M.F."/>
            <person name="Wong A."/>
            <person name="Wong G.K."/>
            <person name="Wu C.I."/>
            <person name="Wu G."/>
            <person name="Yamamoto D."/>
            <person name="Yang H.P."/>
            <person name="Yang S.P."/>
            <person name="Yorke J.A."/>
            <person name="Yoshida K."/>
            <person name="Zdobnov E."/>
            <person name="Zhang P."/>
            <person name="Zhang Y."/>
            <person name="Zimin A.V."/>
            <person name="Baldwin J."/>
            <person name="Abdouelleil A."/>
            <person name="Abdulkadir J."/>
            <person name="Abebe A."/>
            <person name="Abera B."/>
            <person name="Abreu J."/>
            <person name="Acer S.C."/>
            <person name="Aftuck L."/>
            <person name="Alexander A."/>
            <person name="An P."/>
            <person name="Anderson E."/>
            <person name="Anderson S."/>
            <person name="Arachi H."/>
            <person name="Azer M."/>
            <person name="Bachantsang P."/>
            <person name="Barry A."/>
            <person name="Bayul T."/>
            <person name="Berlin A."/>
            <person name="Bessette D."/>
            <person name="Bloom T."/>
            <person name="Blye J."/>
            <person name="Boguslavskiy L."/>
            <person name="Bonnet C."/>
            <person name="Boukhgalter B."/>
            <person name="Bourzgui I."/>
            <person name="Brown A."/>
            <person name="Cahill P."/>
            <person name="Channer S."/>
            <person name="Cheshatsang Y."/>
            <person name="Chuda L."/>
            <person name="Citroen M."/>
            <person name="Collymore A."/>
            <person name="Cooke P."/>
            <person name="Costello M."/>
            <person name="D'Aco K."/>
            <person name="Daza R."/>
            <person name="De Haan G."/>
            <person name="DeGray S."/>
            <person name="DeMaso C."/>
            <person name="Dhargay N."/>
            <person name="Dooley K."/>
            <person name="Dooley E."/>
            <person name="Doricent M."/>
            <person name="Dorje P."/>
            <person name="Dorjee K."/>
            <person name="Dupes A."/>
            <person name="Elong R."/>
            <person name="Falk J."/>
            <person name="Farina A."/>
            <person name="Faro S."/>
            <person name="Ferguson D."/>
            <person name="Fisher S."/>
            <person name="Foley C.D."/>
            <person name="Franke A."/>
            <person name="Friedrich D."/>
            <person name="Gadbois L."/>
            <person name="Gearin G."/>
            <person name="Gearin C.R."/>
            <person name="Giannoukos G."/>
            <person name="Goode T."/>
            <person name="Graham J."/>
            <person name="Grandbois E."/>
            <person name="Grewal S."/>
            <person name="Gyaltsen K."/>
            <person name="Hafez N."/>
            <person name="Hagos B."/>
            <person name="Hall J."/>
            <person name="Henson C."/>
            <person name="Hollinger A."/>
            <person name="Honan T."/>
            <person name="Huard M.D."/>
            <person name="Hughes L."/>
            <person name="Hurhula B."/>
            <person name="Husby M.E."/>
            <person name="Kamat A."/>
            <person name="Kanga B."/>
            <person name="Kashin S."/>
            <person name="Khazanovich D."/>
            <person name="Kisner P."/>
            <person name="Lance K."/>
            <person name="Lara M."/>
            <person name="Lee W."/>
            <person name="Lennon N."/>
            <person name="Letendre F."/>
            <person name="LeVine R."/>
            <person name="Lipovsky A."/>
            <person name="Liu X."/>
            <person name="Liu J."/>
            <person name="Liu S."/>
            <person name="Lokyitsang T."/>
            <person name="Lokyitsang Y."/>
            <person name="Lubonja R."/>
            <person name="Lui A."/>
            <person name="MacDonald P."/>
            <person name="Magnisalis V."/>
            <person name="Maru K."/>
            <person name="Matthews C."/>
            <person name="McCusker W."/>
            <person name="McDonough S."/>
            <person name="Mehta T."/>
            <person name="Meldrim J."/>
            <person name="Meneus L."/>
            <person name="Mihai O."/>
            <person name="Mihalev A."/>
            <person name="Mihova T."/>
            <person name="Mittelman R."/>
            <person name="Mlenga V."/>
            <person name="Montmayeur A."/>
            <person name="Mulrain L."/>
            <person name="Navidi A."/>
            <person name="Naylor J."/>
            <person name="Negash T."/>
            <person name="Nguyen T."/>
            <person name="Nguyen N."/>
            <person name="Nicol R."/>
            <person name="Norbu C."/>
            <person name="Norbu N."/>
            <person name="Novod N."/>
            <person name="O'Neill B."/>
            <person name="Osman S."/>
            <person name="Markiewicz E."/>
            <person name="Oyono O.L."/>
            <person name="Patti C."/>
            <person name="Phunkhang P."/>
            <person name="Pierre F."/>
            <person name="Priest M."/>
            <person name="Raghuraman S."/>
            <person name="Rege F."/>
            <person name="Reyes R."/>
            <person name="Rise C."/>
            <person name="Rogov P."/>
            <person name="Ross K."/>
            <person name="Ryan E."/>
            <person name="Settipalli S."/>
            <person name="Shea T."/>
            <person name="Sherpa N."/>
            <person name="Shi L."/>
            <person name="Shih D."/>
            <person name="Sparrow T."/>
            <person name="Spaulding J."/>
            <person name="Stalker J."/>
            <person name="Stange-Thomann N."/>
            <person name="Stavropoulos S."/>
            <person name="Stone C."/>
            <person name="Strader C."/>
            <person name="Tesfaye S."/>
            <person name="Thomson T."/>
            <person name="Thoulutsang Y."/>
            <person name="Thoulutsang D."/>
            <person name="Topham K."/>
            <person name="Topping I."/>
            <person name="Tsamla T."/>
            <person name="Vassiliev H."/>
            <person name="Vo A."/>
            <person name="Wangchuk T."/>
            <person name="Wangdi T."/>
            <person name="Weiand M."/>
            <person name="Wilkinson J."/>
            <person name="Wilson A."/>
            <person name="Yadav S."/>
            <person name="Young G."/>
            <person name="Yu Q."/>
            <person name="Zembek L."/>
            <person name="Zhong D."/>
            <person name="Zimmer A."/>
            <person name="Zwirko Z."/>
            <person name="Jaffe D.B."/>
            <person name="Alvarez P."/>
            <person name="Brockman W."/>
            <person name="Butler J."/>
            <person name="Chin C."/>
            <person name="Gnerre S."/>
            <person name="Grabherr M."/>
            <person name="Kleber M."/>
            <person name="Mauceli E."/>
            <person name="MacCallum I."/>
        </authorList>
    </citation>
    <scope>NUCLEOTIDE SEQUENCE [LARGE SCALE GENOMIC DNA]</scope>
    <source>
        <strain evidence="20">Tucson 15010-1051.87</strain>
    </source>
</reference>
<keyword evidence="17" id="KW-0472">Membrane</keyword>
<evidence type="ECO:0000256" key="5">
    <source>
        <dbReference type="ARBA" id="ARBA00022630"/>
    </source>
</evidence>
<dbReference type="Gene3D" id="2.40.30.30">
    <property type="entry name" value="Riboflavin kinase-like"/>
    <property type="match status" value="1"/>
</dbReference>
<evidence type="ECO:0000256" key="3">
    <source>
        <dbReference type="ARBA" id="ARBA00012105"/>
    </source>
</evidence>
<evidence type="ECO:0000256" key="4">
    <source>
        <dbReference type="ARBA" id="ARBA00017394"/>
    </source>
</evidence>
<accession>A0A0Q9WP87</accession>
<dbReference type="Proteomes" id="UP000008792">
    <property type="component" value="Unassembled WGS sequence"/>
</dbReference>
<protein>
    <recommendedName>
        <fullName evidence="4">Riboflavin kinase</fullName>
        <ecNumber evidence="3">2.7.1.26</ecNumber>
    </recommendedName>
    <alternativeName>
        <fullName evidence="16">ATP:riboflavin 5'-phosphotransferase</fullName>
    </alternativeName>
    <alternativeName>
        <fullName evidence="13">Flavokinase</fullName>
    </alternativeName>
</protein>
<evidence type="ECO:0000256" key="8">
    <source>
        <dbReference type="ARBA" id="ARBA00022723"/>
    </source>
</evidence>
<dbReference type="STRING" id="7244.A0A0Q9WP87"/>
<evidence type="ECO:0000256" key="1">
    <source>
        <dbReference type="ARBA" id="ARBA00001947"/>
    </source>
</evidence>